<keyword evidence="5 9" id="KW-0472">Membrane</keyword>
<dbReference type="OrthoDB" id="5984008at2759"/>
<dbReference type="GO" id="GO:0007214">
    <property type="term" value="P:gamma-aminobutyric acid signaling pathway"/>
    <property type="evidence" value="ECO:0007669"/>
    <property type="project" value="TreeGrafter"/>
</dbReference>
<evidence type="ECO:0000256" key="4">
    <source>
        <dbReference type="ARBA" id="ARBA00023040"/>
    </source>
</evidence>
<evidence type="ECO:0000313" key="12">
    <source>
        <dbReference type="EnsemblMetazoa" id="Aqu2.1.43900_001"/>
    </source>
</evidence>
<evidence type="ECO:0000256" key="7">
    <source>
        <dbReference type="ARBA" id="ARBA00023180"/>
    </source>
</evidence>
<dbReference type="InterPro" id="IPR002455">
    <property type="entry name" value="GPCR3_GABA-B"/>
</dbReference>
<feature type="transmembrane region" description="Helical" evidence="9">
    <location>
        <begin position="687"/>
        <end position="709"/>
    </location>
</feature>
<keyword evidence="2 9" id="KW-0812">Transmembrane</keyword>
<dbReference type="InterPro" id="IPR028082">
    <property type="entry name" value="Peripla_BP_I"/>
</dbReference>
<accession>A0A1X7VVK7</accession>
<organism evidence="12">
    <name type="scientific">Amphimedon queenslandica</name>
    <name type="common">Sponge</name>
    <dbReference type="NCBI Taxonomy" id="400682"/>
    <lineage>
        <taxon>Eukaryota</taxon>
        <taxon>Metazoa</taxon>
        <taxon>Porifera</taxon>
        <taxon>Demospongiae</taxon>
        <taxon>Heteroscleromorpha</taxon>
        <taxon>Haplosclerida</taxon>
        <taxon>Niphatidae</taxon>
        <taxon>Amphimedon</taxon>
    </lineage>
</organism>
<evidence type="ECO:0000259" key="11">
    <source>
        <dbReference type="PROSITE" id="PS50259"/>
    </source>
</evidence>
<feature type="transmembrane region" description="Helical" evidence="9">
    <location>
        <begin position="782"/>
        <end position="807"/>
    </location>
</feature>
<dbReference type="Pfam" id="PF01094">
    <property type="entry name" value="ANF_receptor"/>
    <property type="match status" value="1"/>
</dbReference>
<evidence type="ECO:0000256" key="6">
    <source>
        <dbReference type="ARBA" id="ARBA00023170"/>
    </source>
</evidence>
<keyword evidence="6" id="KW-0675">Receptor</keyword>
<dbReference type="Pfam" id="PF00003">
    <property type="entry name" value="7tm_3"/>
    <property type="match status" value="1"/>
</dbReference>
<dbReference type="Proteomes" id="UP000007879">
    <property type="component" value="Unassembled WGS sequence"/>
</dbReference>
<keyword evidence="13" id="KW-1185">Reference proteome</keyword>
<dbReference type="PROSITE" id="PS50259">
    <property type="entry name" value="G_PROTEIN_RECEP_F3_4"/>
    <property type="match status" value="1"/>
</dbReference>
<comment type="subcellular location">
    <subcellularLocation>
        <location evidence="1">Membrane</location>
        <topology evidence="1">Multi-pass membrane protein</topology>
    </subcellularLocation>
</comment>
<evidence type="ECO:0000256" key="5">
    <source>
        <dbReference type="ARBA" id="ARBA00023136"/>
    </source>
</evidence>
<dbReference type="GO" id="GO:0038039">
    <property type="term" value="C:G protein-coupled receptor heterodimeric complex"/>
    <property type="evidence" value="ECO:0007669"/>
    <property type="project" value="TreeGrafter"/>
</dbReference>
<feature type="chain" id="PRO_5010855641" description="G-protein coupled receptors family 3 profile domain-containing protein" evidence="10">
    <location>
        <begin position="27"/>
        <end position="916"/>
    </location>
</feature>
<evidence type="ECO:0000256" key="2">
    <source>
        <dbReference type="ARBA" id="ARBA00022692"/>
    </source>
</evidence>
<dbReference type="EnsemblMetazoa" id="XM_011411584.2">
    <property type="protein sequence ID" value="XP_011409886.1"/>
    <property type="gene ID" value="LOC105316579"/>
</dbReference>
<dbReference type="SUPFAM" id="SSF53822">
    <property type="entry name" value="Periplasmic binding protein-like I"/>
    <property type="match status" value="1"/>
</dbReference>
<feature type="transmembrane region" description="Helical" evidence="9">
    <location>
        <begin position="645"/>
        <end position="666"/>
    </location>
</feature>
<keyword evidence="8" id="KW-0807">Transducer</keyword>
<dbReference type="InterPro" id="IPR001828">
    <property type="entry name" value="ANF_lig-bd_rcpt"/>
</dbReference>
<reference evidence="12" key="2">
    <citation type="submission" date="2017-05" db="UniProtKB">
        <authorList>
            <consortium name="EnsemblMetazoa"/>
        </authorList>
    </citation>
    <scope>IDENTIFICATION</scope>
</reference>
<evidence type="ECO:0000313" key="13">
    <source>
        <dbReference type="Proteomes" id="UP000007879"/>
    </source>
</evidence>
<feature type="transmembrane region" description="Helical" evidence="9">
    <location>
        <begin position="600"/>
        <end position="625"/>
    </location>
</feature>
<dbReference type="Gene3D" id="3.40.50.2300">
    <property type="match status" value="2"/>
</dbReference>
<evidence type="ECO:0000256" key="8">
    <source>
        <dbReference type="ARBA" id="ARBA00023224"/>
    </source>
</evidence>
<proteinExistence type="predicted"/>
<evidence type="ECO:0000256" key="1">
    <source>
        <dbReference type="ARBA" id="ARBA00004141"/>
    </source>
</evidence>
<dbReference type="PANTHER" id="PTHR10519">
    <property type="entry name" value="GABA-B RECEPTOR"/>
    <property type="match status" value="1"/>
</dbReference>
<dbReference type="PANTHER" id="PTHR10519:SF20">
    <property type="entry name" value="G-PROTEIN COUPLED RECEPTOR 156-RELATED"/>
    <property type="match status" value="1"/>
</dbReference>
<keyword evidence="3 9" id="KW-1133">Transmembrane helix</keyword>
<dbReference type="EnsemblMetazoa" id="Aqu2.1.43900_001">
    <property type="protein sequence ID" value="Aqu2.1.43900_001"/>
    <property type="gene ID" value="Aqu2.1.43900"/>
</dbReference>
<feature type="transmembrane region" description="Helical" evidence="9">
    <location>
        <begin position="752"/>
        <end position="770"/>
    </location>
</feature>
<feature type="domain" description="G-protein coupled receptors family 3 profile" evidence="11">
    <location>
        <begin position="640"/>
        <end position="839"/>
    </location>
</feature>
<evidence type="ECO:0000256" key="9">
    <source>
        <dbReference type="SAM" id="Phobius"/>
    </source>
</evidence>
<dbReference type="AlphaFoldDB" id="A0A1X7VVK7"/>
<gene>
    <name evidence="12" type="primary">105316579</name>
</gene>
<dbReference type="InterPro" id="IPR017978">
    <property type="entry name" value="GPCR_3_C"/>
</dbReference>
<keyword evidence="7" id="KW-0325">Glycoprotein</keyword>
<feature type="transmembrane region" description="Helical" evidence="9">
    <location>
        <begin position="562"/>
        <end position="588"/>
    </location>
</feature>
<protein>
    <recommendedName>
        <fullName evidence="11">G-protein coupled receptors family 3 profile domain-containing protein</fullName>
    </recommendedName>
</protein>
<keyword evidence="10" id="KW-0732">Signal</keyword>
<feature type="signal peptide" evidence="10">
    <location>
        <begin position="1"/>
        <end position="26"/>
    </location>
</feature>
<dbReference type="GO" id="GO:0004965">
    <property type="term" value="F:G protein-coupled GABA receptor activity"/>
    <property type="evidence" value="ECO:0007669"/>
    <property type="project" value="InterPro"/>
</dbReference>
<reference evidence="13" key="1">
    <citation type="journal article" date="2010" name="Nature">
        <title>The Amphimedon queenslandica genome and the evolution of animal complexity.</title>
        <authorList>
            <person name="Srivastava M."/>
            <person name="Simakov O."/>
            <person name="Chapman J."/>
            <person name="Fahey B."/>
            <person name="Gauthier M.E."/>
            <person name="Mitros T."/>
            <person name="Richards G.S."/>
            <person name="Conaco C."/>
            <person name="Dacre M."/>
            <person name="Hellsten U."/>
            <person name="Larroux C."/>
            <person name="Putnam N.H."/>
            <person name="Stanke M."/>
            <person name="Adamska M."/>
            <person name="Darling A."/>
            <person name="Degnan S.M."/>
            <person name="Oakley T.H."/>
            <person name="Plachetzki D.C."/>
            <person name="Zhai Y."/>
            <person name="Adamski M."/>
            <person name="Calcino A."/>
            <person name="Cummins S.F."/>
            <person name="Goodstein D.M."/>
            <person name="Harris C."/>
            <person name="Jackson D.J."/>
            <person name="Leys S.P."/>
            <person name="Shu S."/>
            <person name="Woodcroft B.J."/>
            <person name="Vervoort M."/>
            <person name="Kosik K.S."/>
            <person name="Manning G."/>
            <person name="Degnan B.M."/>
            <person name="Rokhsar D.S."/>
        </authorList>
    </citation>
    <scope>NUCLEOTIDE SEQUENCE [LARGE SCALE GENOMIC DNA]</scope>
</reference>
<name>A0A1X7VVK7_AMPQE</name>
<feature type="transmembrane region" description="Helical" evidence="9">
    <location>
        <begin position="813"/>
        <end position="838"/>
    </location>
</feature>
<dbReference type="KEGG" id="aqu:105316579"/>
<sequence>MALSQPQLALFLNLFVLLGLCLVADSNFTCPCGENIDISLADLVPCYHSDGQSSAAVLTTPRSCDSFIYVATIQAMIYMTSRRDLNLPLIYLGPDTSSWCYTLFPDIPTYENHLQEALPEVIGEIYDEINANITIGAIIGPQDQELSELTSYITGNKLKKLTVSYSTPNFKLSNHTLFPNFYSTSTSDLFLNKARLQLLYDFSWRKVAVVATDALYDRAQNFYTLASKNLSMELSFPGTFRDDPTNILSDYKENNYRIFVAFIPFDISRYVICKAMRMGLTTSQHVWILPGIYDYMWWHDCTCDNNDEFCSCNDCTEEEMKSAIQGMLFIDASNLLITNSNESEAQISSFHWIFNVSRDLFFSSDTNITEDDRQYLLHSRAPNAYDAVALWAQIWHAAVEDLLNKSNDASATCDAISSNDPRDSEMLTEKMLDILEHNIYCGVSGHYTYSKNNEYEEFGQALVTQFQSGSECTAGQYTNYNVSCERLTLIPIDDSQRPDVNFQLEFVNFSFFKIDSNRLIVPCPYRWKSRVNGSYCPDCYTPPTDGVCRDDSCICYNELNAWTMSFALSLMIIGILTAIFLLILNFSFRNNMHFKSSTPIFNIVIIAGSILMYLSVLFLVFSFTGSRIAKTEEQREILLPVSCEFTTWLLNLGMVLILATLLARNWRLYRIFHNSKIVNRNNLSNAHLALIIILLISPMVLLLIISTAVSPSEYITRNETDNCPHLNVDDSITTTQVTYLCTSSTEWKEILIMYNLLLSCGLIFFSYQNAKIRTHFSQEGEFAARAVFVVFLFVIPGFLIDMILLLVSSLPSFWIGFIFSFLAPTIILGGLFIPKFIFIDKDKKEETRIARQTTLTMNYEDKMKEITHLKAVLLQKEANITTFTSMRTPSPRLKDSPATMDTDLPASKHVTFDDAS</sequence>
<dbReference type="InParanoid" id="A0A1X7VVK7"/>
<evidence type="ECO:0000256" key="3">
    <source>
        <dbReference type="ARBA" id="ARBA00022989"/>
    </source>
</evidence>
<evidence type="ECO:0000256" key="10">
    <source>
        <dbReference type="SAM" id="SignalP"/>
    </source>
</evidence>
<keyword evidence="4" id="KW-0297">G-protein coupled receptor</keyword>